<gene>
    <name evidence="4" type="primary">porA</name>
    <name evidence="4" type="ORF">ENM15_01630</name>
</gene>
<dbReference type="GO" id="GO:0016903">
    <property type="term" value="F:oxidoreductase activity, acting on the aldehyde or oxo group of donors"/>
    <property type="evidence" value="ECO:0007669"/>
    <property type="project" value="UniProtKB-ARBA"/>
</dbReference>
<protein>
    <submittedName>
        <fullName evidence="4">Pyruvate ferredoxin oxidoreductase</fullName>
    </submittedName>
</protein>
<dbReference type="InterPro" id="IPR002880">
    <property type="entry name" value="Pyrv_Fd/Flavodoxin_OxRdtase_N"/>
</dbReference>
<keyword evidence="1" id="KW-0560">Oxidoreductase</keyword>
<dbReference type="InterPro" id="IPR050722">
    <property type="entry name" value="Pyruvate:ferred/Flavod_OxRd"/>
</dbReference>
<dbReference type="SUPFAM" id="SSF52922">
    <property type="entry name" value="TK C-terminal domain-like"/>
    <property type="match status" value="1"/>
</dbReference>
<keyword evidence="4" id="KW-0670">Pyruvate</keyword>
<evidence type="ECO:0000313" key="4">
    <source>
        <dbReference type="EMBL" id="HHQ15504.1"/>
    </source>
</evidence>
<proteinExistence type="predicted"/>
<dbReference type="Gene3D" id="3.40.50.970">
    <property type="match status" value="1"/>
</dbReference>
<dbReference type="EMBL" id="DRWR01000027">
    <property type="protein sequence ID" value="HHQ15504.1"/>
    <property type="molecule type" value="Genomic_DNA"/>
</dbReference>
<dbReference type="Gene3D" id="3.40.50.920">
    <property type="match status" value="1"/>
</dbReference>
<comment type="caution">
    <text evidence="4">The sequence shown here is derived from an EMBL/GenBank/DDBJ whole genome shotgun (WGS) entry which is preliminary data.</text>
</comment>
<evidence type="ECO:0000259" key="2">
    <source>
        <dbReference type="Pfam" id="PF01855"/>
    </source>
</evidence>
<reference evidence="4" key="1">
    <citation type="journal article" date="2020" name="mSystems">
        <title>Genome- and Community-Level Interaction Insights into Carbon Utilization and Element Cycling Functions of Hydrothermarchaeota in Hydrothermal Sediment.</title>
        <authorList>
            <person name="Zhou Z."/>
            <person name="Liu Y."/>
            <person name="Xu W."/>
            <person name="Pan J."/>
            <person name="Luo Z.H."/>
            <person name="Li M."/>
        </authorList>
    </citation>
    <scope>NUCLEOTIDE SEQUENCE [LARGE SCALE GENOMIC DNA]</scope>
    <source>
        <strain evidence="4">SpSt-106</strain>
    </source>
</reference>
<dbReference type="SUPFAM" id="SSF52518">
    <property type="entry name" value="Thiamin diphosphate-binding fold (THDP-binding)"/>
    <property type="match status" value="1"/>
</dbReference>
<organism evidence="4">
    <name type="scientific">Thermodesulfobacterium geofontis</name>
    <dbReference type="NCBI Taxonomy" id="1295609"/>
    <lineage>
        <taxon>Bacteria</taxon>
        <taxon>Pseudomonadati</taxon>
        <taxon>Thermodesulfobacteriota</taxon>
        <taxon>Thermodesulfobacteria</taxon>
        <taxon>Thermodesulfobacteriales</taxon>
        <taxon>Thermodesulfobacteriaceae</taxon>
        <taxon>Thermodesulfobacterium</taxon>
    </lineage>
</organism>
<dbReference type="InterPro" id="IPR009014">
    <property type="entry name" value="Transketo_C/PFOR_II"/>
</dbReference>
<dbReference type="AlphaFoldDB" id="A0A7V5XFI9"/>
<dbReference type="PANTHER" id="PTHR32154:SF0">
    <property type="entry name" value="PYRUVATE-FLAVODOXIN OXIDOREDUCTASE-RELATED"/>
    <property type="match status" value="1"/>
</dbReference>
<dbReference type="GO" id="GO:0019752">
    <property type="term" value="P:carboxylic acid metabolic process"/>
    <property type="evidence" value="ECO:0007669"/>
    <property type="project" value="UniProtKB-ARBA"/>
</dbReference>
<dbReference type="PANTHER" id="PTHR32154">
    <property type="entry name" value="PYRUVATE-FLAVODOXIN OXIDOREDUCTASE-RELATED"/>
    <property type="match status" value="1"/>
</dbReference>
<accession>A0A7V5XFI9</accession>
<dbReference type="Pfam" id="PF17147">
    <property type="entry name" value="PFOR_II"/>
    <property type="match status" value="1"/>
</dbReference>
<dbReference type="InterPro" id="IPR029061">
    <property type="entry name" value="THDP-binding"/>
</dbReference>
<evidence type="ECO:0000256" key="1">
    <source>
        <dbReference type="ARBA" id="ARBA00023002"/>
    </source>
</evidence>
<feature type="domain" description="Pyruvate:ferredoxin oxidoreductase core" evidence="3">
    <location>
        <begin position="265"/>
        <end position="369"/>
    </location>
</feature>
<dbReference type="Pfam" id="PF01855">
    <property type="entry name" value="POR_N"/>
    <property type="match status" value="1"/>
</dbReference>
<evidence type="ECO:0000259" key="3">
    <source>
        <dbReference type="Pfam" id="PF17147"/>
    </source>
</evidence>
<sequence length="395" mass="43755">MNESLKVKKKIGKEVSVAIAEAVAQCKVDVVASYPITPQTHIVEHLADLVNNGELDAEYIPAESEHAAMSACIGAAATGARTFTSTASQGLLLMYENLFIASALRLPIVMVITNRSVSAPISIWNDHSDIMTMRDSGWITIFAENGQEAVDLIYNAYKIAEKALLPVAINIDGFILSHVIEPIEFLDQELVDKYLPPLRMKYKLDPKKPITMGAIGVPEIYTEAKKAQDEALNASYRIIVNAWKEFEKLTGKKYQPIETYQIEDAEVALLIMGSLAETAINAVDLLRKEGKKVGLIRIRLWRPFPLKDFLRAIGKIKALGVVDRAVSHGATGGPVGIEIRSALYQSNKRPRVVNFIAGLSGRDVTVEDFVELFERTYKAINKKPKFSYEIYGVME</sequence>
<dbReference type="CDD" id="cd07034">
    <property type="entry name" value="TPP_PYR_PFOR_IOR-alpha_like"/>
    <property type="match status" value="1"/>
</dbReference>
<dbReference type="FunFam" id="3.40.50.970:FF:000012">
    <property type="entry name" value="Pyruvate:ferredoxin (Flavodoxin) oxidoreductase"/>
    <property type="match status" value="1"/>
</dbReference>
<dbReference type="InterPro" id="IPR033412">
    <property type="entry name" value="PFOR_II"/>
</dbReference>
<dbReference type="FunFam" id="3.40.50.920:FF:000010">
    <property type="entry name" value="Pyruvate ferredoxin oxidoreductase, alpha subunit"/>
    <property type="match status" value="1"/>
</dbReference>
<name>A0A7V5XFI9_9BACT</name>
<dbReference type="GO" id="GO:0006979">
    <property type="term" value="P:response to oxidative stress"/>
    <property type="evidence" value="ECO:0007669"/>
    <property type="project" value="TreeGrafter"/>
</dbReference>
<feature type="domain" description="Pyruvate flavodoxin/ferredoxin oxidoreductase pyrimidine binding" evidence="2">
    <location>
        <begin position="22"/>
        <end position="236"/>
    </location>
</feature>